<dbReference type="Gene3D" id="1.10.10.10">
    <property type="entry name" value="Winged helix-like DNA-binding domain superfamily/Winged helix DNA-binding domain"/>
    <property type="match status" value="1"/>
</dbReference>
<dbReference type="PANTHER" id="PTHR48111">
    <property type="entry name" value="REGULATOR OF RPOS"/>
    <property type="match status" value="1"/>
</dbReference>
<feature type="domain" description="Response regulatory" evidence="8">
    <location>
        <begin position="5"/>
        <end position="119"/>
    </location>
</feature>
<dbReference type="Pfam" id="PF00486">
    <property type="entry name" value="Trans_reg_C"/>
    <property type="match status" value="1"/>
</dbReference>
<dbReference type="SMART" id="SM00448">
    <property type="entry name" value="REC"/>
    <property type="match status" value="1"/>
</dbReference>
<dbReference type="Pfam" id="PF00072">
    <property type="entry name" value="Response_reg"/>
    <property type="match status" value="1"/>
</dbReference>
<dbReference type="AlphaFoldDB" id="A0A7X0RUH3"/>
<feature type="domain" description="OmpR/PhoB-type" evidence="9">
    <location>
        <begin position="131"/>
        <end position="229"/>
    </location>
</feature>
<dbReference type="CDD" id="cd00383">
    <property type="entry name" value="trans_reg_C"/>
    <property type="match status" value="1"/>
</dbReference>
<dbReference type="InterPro" id="IPR039420">
    <property type="entry name" value="WalR-like"/>
</dbReference>
<dbReference type="CDD" id="cd17574">
    <property type="entry name" value="REC_OmpR"/>
    <property type="match status" value="1"/>
</dbReference>
<dbReference type="InterPro" id="IPR036388">
    <property type="entry name" value="WH-like_DNA-bd_sf"/>
</dbReference>
<dbReference type="Gene3D" id="3.40.50.2300">
    <property type="match status" value="1"/>
</dbReference>
<dbReference type="InterPro" id="IPR016032">
    <property type="entry name" value="Sig_transdc_resp-reg_C-effctor"/>
</dbReference>
<evidence type="ECO:0000313" key="10">
    <source>
        <dbReference type="EMBL" id="MBB6673783.1"/>
    </source>
</evidence>
<evidence type="ECO:0000256" key="5">
    <source>
        <dbReference type="ARBA" id="ARBA00023163"/>
    </source>
</evidence>
<dbReference type="PROSITE" id="PS51755">
    <property type="entry name" value="OMPR_PHOB"/>
    <property type="match status" value="1"/>
</dbReference>
<keyword evidence="4 7" id="KW-0238">DNA-binding</keyword>
<dbReference type="EMBL" id="JACJVP010000041">
    <property type="protein sequence ID" value="MBB6673783.1"/>
    <property type="molecule type" value="Genomic_DNA"/>
</dbReference>
<keyword evidence="2" id="KW-0902">Two-component regulatory system</keyword>
<evidence type="ECO:0000256" key="1">
    <source>
        <dbReference type="ARBA" id="ARBA00022553"/>
    </source>
</evidence>
<dbReference type="SUPFAM" id="SSF46894">
    <property type="entry name" value="C-terminal effector domain of the bipartite response regulators"/>
    <property type="match status" value="1"/>
</dbReference>
<evidence type="ECO:0000256" key="3">
    <source>
        <dbReference type="ARBA" id="ARBA00023015"/>
    </source>
</evidence>
<dbReference type="Proteomes" id="UP000547209">
    <property type="component" value="Unassembled WGS sequence"/>
</dbReference>
<evidence type="ECO:0000256" key="7">
    <source>
        <dbReference type="PROSITE-ProRule" id="PRU01091"/>
    </source>
</evidence>
<dbReference type="SUPFAM" id="SSF52172">
    <property type="entry name" value="CheY-like"/>
    <property type="match status" value="1"/>
</dbReference>
<dbReference type="Gene3D" id="6.10.250.690">
    <property type="match status" value="1"/>
</dbReference>
<evidence type="ECO:0000256" key="2">
    <source>
        <dbReference type="ARBA" id="ARBA00023012"/>
    </source>
</evidence>
<keyword evidence="11" id="KW-1185">Reference proteome</keyword>
<dbReference type="InterPro" id="IPR001867">
    <property type="entry name" value="OmpR/PhoB-type_DNA-bd"/>
</dbReference>
<dbReference type="SMART" id="SM00862">
    <property type="entry name" value="Trans_reg_C"/>
    <property type="match status" value="1"/>
</dbReference>
<dbReference type="GO" id="GO:0032993">
    <property type="term" value="C:protein-DNA complex"/>
    <property type="evidence" value="ECO:0007669"/>
    <property type="project" value="TreeGrafter"/>
</dbReference>
<comment type="caution">
    <text evidence="10">The sequence shown here is derived from an EMBL/GenBank/DDBJ whole genome shotgun (WGS) entry which is preliminary data.</text>
</comment>
<sequence>MENNLILVVDNEPELLELVEFHLMENKLRVIIADSGAAALKLLDETAFDLVILDIMMDEVDGFAVLERIREIGLEMPVILLSARHDVDSKIYGLGIGADDYVTKPFSPSELVARVLAHLRRAHKAVPIEQAISYSYGSLTLHPAAQIVYKGKQAILLSATETQLLLALMKRPNQPIAKKQLFEAGWGHAHYDENSINVYMNLLRKKIEDNPREPRYIQTVWGVGYVLAGDPG</sequence>
<keyword evidence="5" id="KW-0804">Transcription</keyword>
<gene>
    <name evidence="10" type="ORF">H7C19_24175</name>
</gene>
<accession>A0A7X0RUH3</accession>
<evidence type="ECO:0000256" key="4">
    <source>
        <dbReference type="ARBA" id="ARBA00023125"/>
    </source>
</evidence>
<evidence type="ECO:0000259" key="9">
    <source>
        <dbReference type="PROSITE" id="PS51755"/>
    </source>
</evidence>
<dbReference type="GO" id="GO:0000156">
    <property type="term" value="F:phosphorelay response regulator activity"/>
    <property type="evidence" value="ECO:0007669"/>
    <property type="project" value="TreeGrafter"/>
</dbReference>
<feature type="modified residue" description="4-aspartylphosphate" evidence="6">
    <location>
        <position position="54"/>
    </location>
</feature>
<keyword evidence="3" id="KW-0805">Transcription regulation</keyword>
<dbReference type="InterPro" id="IPR001789">
    <property type="entry name" value="Sig_transdc_resp-reg_receiver"/>
</dbReference>
<dbReference type="RefSeq" id="WP_185671634.1">
    <property type="nucleotide sequence ID" value="NZ_JACJVP010000041.1"/>
</dbReference>
<keyword evidence="1 6" id="KW-0597">Phosphoprotein</keyword>
<name>A0A7X0RUH3_9BACL</name>
<evidence type="ECO:0000256" key="6">
    <source>
        <dbReference type="PROSITE-ProRule" id="PRU00169"/>
    </source>
</evidence>
<evidence type="ECO:0000313" key="11">
    <source>
        <dbReference type="Proteomes" id="UP000547209"/>
    </source>
</evidence>
<dbReference type="GO" id="GO:0000976">
    <property type="term" value="F:transcription cis-regulatory region binding"/>
    <property type="evidence" value="ECO:0007669"/>
    <property type="project" value="TreeGrafter"/>
</dbReference>
<dbReference type="GO" id="GO:0006355">
    <property type="term" value="P:regulation of DNA-templated transcription"/>
    <property type="evidence" value="ECO:0007669"/>
    <property type="project" value="InterPro"/>
</dbReference>
<proteinExistence type="predicted"/>
<dbReference type="PROSITE" id="PS50110">
    <property type="entry name" value="RESPONSE_REGULATORY"/>
    <property type="match status" value="1"/>
</dbReference>
<dbReference type="InterPro" id="IPR011006">
    <property type="entry name" value="CheY-like_superfamily"/>
</dbReference>
<reference evidence="10 11" key="1">
    <citation type="submission" date="2020-08" db="EMBL/GenBank/DDBJ databases">
        <title>Cohnella phylogeny.</title>
        <authorList>
            <person name="Dunlap C."/>
        </authorList>
    </citation>
    <scope>NUCLEOTIDE SEQUENCE [LARGE SCALE GENOMIC DNA]</scope>
    <source>
        <strain evidence="10 11">DSM 28246</strain>
    </source>
</reference>
<evidence type="ECO:0000259" key="8">
    <source>
        <dbReference type="PROSITE" id="PS50110"/>
    </source>
</evidence>
<protein>
    <submittedName>
        <fullName evidence="10">Response regulator transcription factor</fullName>
    </submittedName>
</protein>
<dbReference type="GO" id="GO:0005829">
    <property type="term" value="C:cytosol"/>
    <property type="evidence" value="ECO:0007669"/>
    <property type="project" value="TreeGrafter"/>
</dbReference>
<feature type="DNA-binding region" description="OmpR/PhoB-type" evidence="7">
    <location>
        <begin position="131"/>
        <end position="229"/>
    </location>
</feature>
<dbReference type="PANTHER" id="PTHR48111:SF40">
    <property type="entry name" value="PHOSPHATE REGULON TRANSCRIPTIONAL REGULATORY PROTEIN PHOB"/>
    <property type="match status" value="1"/>
</dbReference>
<organism evidence="10 11">
    <name type="scientific">Cohnella nanjingensis</name>
    <dbReference type="NCBI Taxonomy" id="1387779"/>
    <lineage>
        <taxon>Bacteria</taxon>
        <taxon>Bacillati</taxon>
        <taxon>Bacillota</taxon>
        <taxon>Bacilli</taxon>
        <taxon>Bacillales</taxon>
        <taxon>Paenibacillaceae</taxon>
        <taxon>Cohnella</taxon>
    </lineage>
</organism>